<keyword evidence="1" id="KW-1133">Transmembrane helix</keyword>
<dbReference type="EMBL" id="ML143602">
    <property type="protein sequence ID" value="TBU21486.1"/>
    <property type="molecule type" value="Genomic_DNA"/>
</dbReference>
<dbReference type="Proteomes" id="UP000292957">
    <property type="component" value="Unassembled WGS sequence"/>
</dbReference>
<gene>
    <name evidence="2" type="ORF">BD311DRAFT_772044</name>
</gene>
<feature type="transmembrane region" description="Helical" evidence="1">
    <location>
        <begin position="42"/>
        <end position="59"/>
    </location>
</feature>
<evidence type="ECO:0000256" key="1">
    <source>
        <dbReference type="SAM" id="Phobius"/>
    </source>
</evidence>
<keyword evidence="1" id="KW-0812">Transmembrane</keyword>
<evidence type="ECO:0000313" key="2">
    <source>
        <dbReference type="EMBL" id="TBU21486.1"/>
    </source>
</evidence>
<accession>A0A4Q9M782</accession>
<organism evidence="2">
    <name type="scientific">Dichomitus squalens</name>
    <dbReference type="NCBI Taxonomy" id="114155"/>
    <lineage>
        <taxon>Eukaryota</taxon>
        <taxon>Fungi</taxon>
        <taxon>Dikarya</taxon>
        <taxon>Basidiomycota</taxon>
        <taxon>Agaricomycotina</taxon>
        <taxon>Agaricomycetes</taxon>
        <taxon>Polyporales</taxon>
        <taxon>Polyporaceae</taxon>
        <taxon>Dichomitus</taxon>
    </lineage>
</organism>
<dbReference type="AlphaFoldDB" id="A0A4Q9M782"/>
<proteinExistence type="predicted"/>
<keyword evidence="1" id="KW-0472">Membrane</keyword>
<protein>
    <submittedName>
        <fullName evidence="2">Uncharacterized protein</fullName>
    </submittedName>
</protein>
<sequence>MGDDHVWVRISSRSLVGQPHQVSQSPFFLKTNLLPLFGEMKFGFNVFIVAAALVAHVAATPAKGPIPNYATTVTETFGGTTITLTETIDPPGSFPTGR</sequence>
<reference evidence="2" key="1">
    <citation type="submission" date="2019-01" db="EMBL/GenBank/DDBJ databases">
        <title>Draft genome sequences of three monokaryotic isolates of the white-rot basidiomycete fungus Dichomitus squalens.</title>
        <authorList>
            <consortium name="DOE Joint Genome Institute"/>
            <person name="Lopez S.C."/>
            <person name="Andreopoulos B."/>
            <person name="Pangilinan J."/>
            <person name="Lipzen A."/>
            <person name="Riley R."/>
            <person name="Ahrendt S."/>
            <person name="Ng V."/>
            <person name="Barry K."/>
            <person name="Daum C."/>
            <person name="Grigoriev I.V."/>
            <person name="Hilden K.S."/>
            <person name="Makela M.R."/>
            <person name="de Vries R.P."/>
        </authorList>
    </citation>
    <scope>NUCLEOTIDE SEQUENCE [LARGE SCALE GENOMIC DNA]</scope>
    <source>
        <strain evidence="2">OM18370.1</strain>
    </source>
</reference>
<name>A0A4Q9M782_9APHY</name>